<evidence type="ECO:0000256" key="2">
    <source>
        <dbReference type="ARBA" id="ARBA00022170"/>
    </source>
</evidence>
<name>A0A8H5D7R6_9AGAR</name>
<feature type="compositionally biased region" description="Polar residues" evidence="3">
    <location>
        <begin position="53"/>
        <end position="62"/>
    </location>
</feature>
<evidence type="ECO:0000313" key="5">
    <source>
        <dbReference type="Proteomes" id="UP000559027"/>
    </source>
</evidence>
<reference evidence="4 5" key="1">
    <citation type="journal article" date="2020" name="ISME J.">
        <title>Uncovering the hidden diversity of litter-decomposition mechanisms in mushroom-forming fungi.</title>
        <authorList>
            <person name="Floudas D."/>
            <person name="Bentzer J."/>
            <person name="Ahren D."/>
            <person name="Johansson T."/>
            <person name="Persson P."/>
            <person name="Tunlid A."/>
        </authorList>
    </citation>
    <scope>NUCLEOTIDE SEQUENCE [LARGE SCALE GENOMIC DNA]</scope>
    <source>
        <strain evidence="4 5">CBS 146.42</strain>
    </source>
</reference>
<organism evidence="4 5">
    <name type="scientific">Leucocoprinus leucothites</name>
    <dbReference type="NCBI Taxonomy" id="201217"/>
    <lineage>
        <taxon>Eukaryota</taxon>
        <taxon>Fungi</taxon>
        <taxon>Dikarya</taxon>
        <taxon>Basidiomycota</taxon>
        <taxon>Agaricomycotina</taxon>
        <taxon>Agaricomycetes</taxon>
        <taxon>Agaricomycetidae</taxon>
        <taxon>Agaricales</taxon>
        <taxon>Agaricineae</taxon>
        <taxon>Agaricaceae</taxon>
        <taxon>Leucocoprinus</taxon>
    </lineage>
</organism>
<evidence type="ECO:0000256" key="1">
    <source>
        <dbReference type="ARBA" id="ARBA00005701"/>
    </source>
</evidence>
<dbReference type="EMBL" id="JAACJO010000008">
    <property type="protein sequence ID" value="KAF5354714.1"/>
    <property type="molecule type" value="Genomic_DNA"/>
</dbReference>
<keyword evidence="5" id="KW-1185">Reference proteome</keyword>
<dbReference type="InterPro" id="IPR012875">
    <property type="entry name" value="SDHF4"/>
</dbReference>
<dbReference type="Proteomes" id="UP000559027">
    <property type="component" value="Unassembled WGS sequence"/>
</dbReference>
<accession>A0A8H5D7R6</accession>
<dbReference type="OrthoDB" id="201362at2759"/>
<comment type="similarity">
    <text evidence="1">Belongs to the SDHAF4 family.</text>
</comment>
<sequence length="115" mass="13142">MSSILCTRTHRYFAQRLYVHSRTMANLNRPAPPPLPREQQREFEELLRKAQTPLAQSSSSVSPELHPDAREPIQPEFEGEQNPITGERGGPKREPIGRWAEDGGDWSFKGRVSDF</sequence>
<evidence type="ECO:0000256" key="3">
    <source>
        <dbReference type="SAM" id="MobiDB-lite"/>
    </source>
</evidence>
<feature type="compositionally biased region" description="Basic and acidic residues" evidence="3">
    <location>
        <begin position="89"/>
        <end position="101"/>
    </location>
</feature>
<feature type="compositionally biased region" description="Basic and acidic residues" evidence="3">
    <location>
        <begin position="38"/>
        <end position="48"/>
    </location>
</feature>
<dbReference type="PANTHER" id="PTHR28524">
    <property type="entry name" value="SUCCINATE DEHYDROGENASE ASSEMBLY FACTOR 4, MITOCHONDRIAL"/>
    <property type="match status" value="1"/>
</dbReference>
<dbReference type="Pfam" id="PF07896">
    <property type="entry name" value="DUF1674"/>
    <property type="match status" value="1"/>
</dbReference>
<evidence type="ECO:0000313" key="4">
    <source>
        <dbReference type="EMBL" id="KAF5354714.1"/>
    </source>
</evidence>
<dbReference type="GO" id="GO:0034553">
    <property type="term" value="P:mitochondrial respiratory chain complex II assembly"/>
    <property type="evidence" value="ECO:0007669"/>
    <property type="project" value="TreeGrafter"/>
</dbReference>
<proteinExistence type="inferred from homology"/>
<feature type="region of interest" description="Disordered" evidence="3">
    <location>
        <begin position="24"/>
        <end position="115"/>
    </location>
</feature>
<protein>
    <recommendedName>
        <fullName evidence="2">Succinate dehydrogenase assembly factor 4, mitochondrial</fullName>
    </recommendedName>
</protein>
<dbReference type="PANTHER" id="PTHR28524:SF3">
    <property type="entry name" value="SUCCINATE DEHYDROGENASE ASSEMBLY FACTOR 4, MITOCHONDRIAL"/>
    <property type="match status" value="1"/>
</dbReference>
<dbReference type="AlphaFoldDB" id="A0A8H5D7R6"/>
<dbReference type="GO" id="GO:0005739">
    <property type="term" value="C:mitochondrion"/>
    <property type="evidence" value="ECO:0007669"/>
    <property type="project" value="TreeGrafter"/>
</dbReference>
<gene>
    <name evidence="4" type="ORF">D9756_005343</name>
</gene>
<comment type="caution">
    <text evidence="4">The sequence shown here is derived from an EMBL/GenBank/DDBJ whole genome shotgun (WGS) entry which is preliminary data.</text>
</comment>